<keyword evidence="3" id="KW-1185">Reference proteome</keyword>
<evidence type="ECO:0000313" key="3">
    <source>
        <dbReference type="Proteomes" id="UP000053766"/>
    </source>
</evidence>
<dbReference type="EMBL" id="KN716740">
    <property type="protein sequence ID" value="KJH41903.1"/>
    <property type="molecule type" value="Genomic_DNA"/>
</dbReference>
<evidence type="ECO:0000313" key="2">
    <source>
        <dbReference type="EMBL" id="KJH41903.1"/>
    </source>
</evidence>
<evidence type="ECO:0000256" key="1">
    <source>
        <dbReference type="SAM" id="Phobius"/>
    </source>
</evidence>
<reference evidence="2 3" key="1">
    <citation type="submission" date="2013-11" db="EMBL/GenBank/DDBJ databases">
        <title>Draft genome of the bovine lungworm Dictyocaulus viviparus.</title>
        <authorList>
            <person name="Mitreva M."/>
        </authorList>
    </citation>
    <scope>NUCLEOTIDE SEQUENCE [LARGE SCALE GENOMIC DNA]</scope>
    <source>
        <strain evidence="2 3">HannoverDv2000</strain>
    </source>
</reference>
<proteinExistence type="predicted"/>
<feature type="transmembrane region" description="Helical" evidence="1">
    <location>
        <begin position="46"/>
        <end position="70"/>
    </location>
</feature>
<protein>
    <submittedName>
        <fullName evidence="2">Uncharacterized protein</fullName>
    </submittedName>
</protein>
<keyword evidence="1" id="KW-1133">Transmembrane helix</keyword>
<feature type="transmembrane region" description="Helical" evidence="1">
    <location>
        <begin position="76"/>
        <end position="98"/>
    </location>
</feature>
<keyword evidence="1" id="KW-0812">Transmembrane</keyword>
<reference evidence="3" key="2">
    <citation type="journal article" date="2016" name="Sci. Rep.">
        <title>Dictyocaulus viviparus genome, variome and transcriptome elucidate lungworm biology and support future intervention.</title>
        <authorList>
            <person name="McNulty S.N."/>
            <person name="Strube C."/>
            <person name="Rosa B.A."/>
            <person name="Martin J.C."/>
            <person name="Tyagi R."/>
            <person name="Choi Y.J."/>
            <person name="Wang Q."/>
            <person name="Hallsworth Pepin K."/>
            <person name="Zhang X."/>
            <person name="Ozersky P."/>
            <person name="Wilson R.K."/>
            <person name="Sternberg P.W."/>
            <person name="Gasser R.B."/>
            <person name="Mitreva M."/>
        </authorList>
    </citation>
    <scope>NUCLEOTIDE SEQUENCE [LARGE SCALE GENOMIC DNA]</scope>
    <source>
        <strain evidence="3">HannoverDv2000</strain>
    </source>
</reference>
<organism evidence="2 3">
    <name type="scientific">Dictyocaulus viviparus</name>
    <name type="common">Bovine lungworm</name>
    <dbReference type="NCBI Taxonomy" id="29172"/>
    <lineage>
        <taxon>Eukaryota</taxon>
        <taxon>Metazoa</taxon>
        <taxon>Ecdysozoa</taxon>
        <taxon>Nematoda</taxon>
        <taxon>Chromadorea</taxon>
        <taxon>Rhabditida</taxon>
        <taxon>Rhabditina</taxon>
        <taxon>Rhabditomorpha</taxon>
        <taxon>Strongyloidea</taxon>
        <taxon>Metastrongylidae</taxon>
        <taxon>Dictyocaulus</taxon>
    </lineage>
</organism>
<gene>
    <name evidence="2" type="ORF">DICVIV_12118</name>
</gene>
<keyword evidence="1" id="KW-0472">Membrane</keyword>
<accession>A0A0D8XBE3</accession>
<dbReference type="AlphaFoldDB" id="A0A0D8XBE3"/>
<dbReference type="Proteomes" id="UP000053766">
    <property type="component" value="Unassembled WGS sequence"/>
</dbReference>
<name>A0A0D8XBE3_DICVI</name>
<sequence>MPFPLNSNASSSYSTKFVERPYSRKPCCPNSPSTIIFQGKRSVKRMVIVVVITTVILLFTAIIILILFLAKGGFKTEIFVISQFLFSFHTLLKFQAALTNLKTRLIRKFNFMRLVL</sequence>